<keyword evidence="3" id="KW-1003">Cell membrane</keyword>
<dbReference type="Proteomes" id="UP000630594">
    <property type="component" value="Unassembled WGS sequence"/>
</dbReference>
<dbReference type="GO" id="GO:0005886">
    <property type="term" value="C:plasma membrane"/>
    <property type="evidence" value="ECO:0007669"/>
    <property type="project" value="UniProtKB-SubCell"/>
</dbReference>
<gene>
    <name evidence="10" type="ORF">E2C04_06600</name>
    <name evidence="9" type="ORF">GCM10007231_16650</name>
</gene>
<feature type="transmembrane region" description="Helical" evidence="7">
    <location>
        <begin position="52"/>
        <end position="72"/>
    </location>
</feature>
<feature type="transmembrane region" description="Helical" evidence="7">
    <location>
        <begin position="112"/>
        <end position="135"/>
    </location>
</feature>
<proteinExistence type="predicted"/>
<dbReference type="InterPro" id="IPR000917">
    <property type="entry name" value="Sulfatase_N"/>
</dbReference>
<keyword evidence="4 7" id="KW-0812">Transmembrane</keyword>
<keyword evidence="5 7" id="KW-1133">Transmembrane helix</keyword>
<dbReference type="InterPro" id="IPR050448">
    <property type="entry name" value="OpgB/LTA_synthase_biosynth"/>
</dbReference>
<evidence type="ECO:0000313" key="10">
    <source>
        <dbReference type="EMBL" id="QCC76966.1"/>
    </source>
</evidence>
<evidence type="ECO:0000256" key="4">
    <source>
        <dbReference type="ARBA" id="ARBA00022692"/>
    </source>
</evidence>
<comment type="pathway">
    <text evidence="2">Cell wall biogenesis; lipoteichoic acid biosynthesis.</text>
</comment>
<reference evidence="10" key="4">
    <citation type="submission" date="2019-03" db="EMBL/GenBank/DDBJ databases">
        <authorList>
            <person name="Huang Y."/>
        </authorList>
    </citation>
    <scope>NUCLEOTIDE SEQUENCE</scope>
    <source>
        <strain evidence="10">JCM 16608</strain>
    </source>
</reference>
<dbReference type="AlphaFoldDB" id="A0A4P7UAL3"/>
<dbReference type="Pfam" id="PF00884">
    <property type="entry name" value="Sulfatase"/>
    <property type="match status" value="1"/>
</dbReference>
<comment type="subcellular location">
    <subcellularLocation>
        <location evidence="1">Cell membrane</location>
        <topology evidence="1">Multi-pass membrane protein</topology>
    </subcellularLocation>
</comment>
<dbReference type="InterPro" id="IPR017850">
    <property type="entry name" value="Alkaline_phosphatase_core_sf"/>
</dbReference>
<evidence type="ECO:0000313" key="11">
    <source>
        <dbReference type="Proteomes" id="UP000297025"/>
    </source>
</evidence>
<feature type="transmembrane region" description="Helical" evidence="7">
    <location>
        <begin position="155"/>
        <end position="178"/>
    </location>
</feature>
<feature type="transmembrane region" description="Helical" evidence="7">
    <location>
        <begin position="84"/>
        <end position="105"/>
    </location>
</feature>
<dbReference type="PANTHER" id="PTHR47371">
    <property type="entry name" value="LIPOTEICHOIC ACID SYNTHASE"/>
    <property type="match status" value="1"/>
</dbReference>
<reference evidence="9" key="5">
    <citation type="submission" date="2024-05" db="EMBL/GenBank/DDBJ databases">
        <authorList>
            <person name="Sun Q."/>
            <person name="Sedlacek I."/>
        </authorList>
    </citation>
    <scope>NUCLEOTIDE SEQUENCE</scope>
    <source>
        <strain evidence="9">CCM 7403</strain>
    </source>
</reference>
<organism evidence="10 11">
    <name type="scientific">Nocardioides daphniae</name>
    <dbReference type="NCBI Taxonomy" id="402297"/>
    <lineage>
        <taxon>Bacteria</taxon>
        <taxon>Bacillati</taxon>
        <taxon>Actinomycetota</taxon>
        <taxon>Actinomycetes</taxon>
        <taxon>Propionibacteriales</taxon>
        <taxon>Nocardioidaceae</taxon>
        <taxon>Nocardioides</taxon>
    </lineage>
</organism>
<keyword evidence="6 7" id="KW-0472">Membrane</keyword>
<dbReference type="KEGG" id="ndp:E2C04_06600"/>
<dbReference type="PANTHER" id="PTHR47371:SF3">
    <property type="entry name" value="PHOSPHOGLYCEROL TRANSFERASE I"/>
    <property type="match status" value="1"/>
</dbReference>
<dbReference type="EMBL" id="BMCK01000002">
    <property type="protein sequence ID" value="GGD18228.1"/>
    <property type="molecule type" value="Genomic_DNA"/>
</dbReference>
<name>A0A4P7UAL3_9ACTN</name>
<dbReference type="OrthoDB" id="5363296at2"/>
<dbReference type="Gene3D" id="3.40.720.10">
    <property type="entry name" value="Alkaline Phosphatase, subunit A"/>
    <property type="match status" value="1"/>
</dbReference>
<reference evidence="9" key="2">
    <citation type="journal article" date="2014" name="Int. J. Syst. Evol. Microbiol.">
        <title>Complete genome of a new Firmicutes species belonging to the dominant human colonic microbiota ('Ruminococcus bicirculans') reveals two chromosomes and a selective capacity to utilize plant glucans.</title>
        <authorList>
            <consortium name="NISC Comparative Sequencing Program"/>
            <person name="Wegmann U."/>
            <person name="Louis P."/>
            <person name="Goesmann A."/>
            <person name="Henrissat B."/>
            <person name="Duncan S.H."/>
            <person name="Flint H.J."/>
        </authorList>
    </citation>
    <scope>NUCLEOTIDE SEQUENCE</scope>
    <source>
        <strain evidence="9">CCM 7403</strain>
    </source>
</reference>
<evidence type="ECO:0000256" key="6">
    <source>
        <dbReference type="ARBA" id="ARBA00023136"/>
    </source>
</evidence>
<keyword evidence="12" id="KW-1185">Reference proteome</keyword>
<dbReference type="RefSeq" id="WP_135832012.1">
    <property type="nucleotide sequence ID" value="NZ_BMCK01000002.1"/>
</dbReference>
<dbReference type="CDD" id="cd16015">
    <property type="entry name" value="LTA_synthase"/>
    <property type="match status" value="1"/>
</dbReference>
<evidence type="ECO:0000256" key="2">
    <source>
        <dbReference type="ARBA" id="ARBA00004936"/>
    </source>
</evidence>
<evidence type="ECO:0000256" key="7">
    <source>
        <dbReference type="SAM" id="Phobius"/>
    </source>
</evidence>
<dbReference type="Proteomes" id="UP000297025">
    <property type="component" value="Chromosome"/>
</dbReference>
<sequence>MHDQRERLLLDDADDVVGSSVVPVRAEPDPEADAQPDPEVARRVRLRLRTHLLGVLGVTLVCAVLVDAMFAVSLRLQGFLPLRLGPGLLGLATVWLVVLATFGVLGRLRPTVVVVLTVATGFAVLNGVRMQILNVPLTFGDVVFLKDPAFLVEMVGVRMLVVAVVGLAAVAGVLTLLLRRFGPEVHRVGRDHDRWRWWLTFRVGAVAALLVVGLLASGFNTPGNPLRRAFNETGATWKSWSQTDNYRVNGFVAGLLYNLPVDPMAEPEGYDRAAMEELAQRWQAEADVVNAGTDPDVLAGTNVVVVLSETLGDPFEIDHLTFERDPIPHVRELMTTDGGHMLASFYGSGTSSMEFQVLTGQSLGLFRGQIHAPYQQFVPRTKTFPSAVGWLRSSGHRAVAVHPFRAQMYRRPEVYETFGFQEFVDVDHLQERHSVAGRGFVSDQSAYDEVLHQLQESTDPAFVHLVTMQNHLPFDQRYNETVGVEGTSVDRAERIGQWARGIEHSDRALARFLRQVEASGERTVVVQFGDHYPGIFDMGLLEEEGLNLFRTPFFVWDSEGGRSVGDLGTVSPTAALEVAMRKLGAPLPPWLVLLGRVQEEVGVVRRDSVVTPEGEVVGLDELTSEQEALLADYRMVQYDFAVGERYALADLWYDPQD</sequence>
<reference evidence="10 11" key="1">
    <citation type="journal article" date="2008" name="Int. J. Syst. Evol. Microbiol.">
        <title>Nocardioides daphniae sp. nov., isolated from Daphnia cucullata (Crustacea: Cladocera).</title>
        <authorList>
            <person name="Toth E.M."/>
            <person name="Keki Z."/>
            <person name="Homonnay Z.G."/>
            <person name="Borsodi A.K."/>
            <person name="Marialigeti K."/>
            <person name="Schumann P."/>
        </authorList>
    </citation>
    <scope>NUCLEOTIDE SEQUENCE [LARGE SCALE GENOMIC DNA]</scope>
    <source>
        <strain evidence="10 11">JCM 16608</strain>
    </source>
</reference>
<accession>A0A4P7UAL3</accession>
<feature type="domain" description="Sulfatase N-terminal" evidence="8">
    <location>
        <begin position="302"/>
        <end position="563"/>
    </location>
</feature>
<evidence type="ECO:0000313" key="9">
    <source>
        <dbReference type="EMBL" id="GGD18228.1"/>
    </source>
</evidence>
<evidence type="ECO:0000256" key="1">
    <source>
        <dbReference type="ARBA" id="ARBA00004651"/>
    </source>
</evidence>
<feature type="transmembrane region" description="Helical" evidence="7">
    <location>
        <begin position="199"/>
        <end position="219"/>
    </location>
</feature>
<evidence type="ECO:0000259" key="8">
    <source>
        <dbReference type="Pfam" id="PF00884"/>
    </source>
</evidence>
<protein>
    <submittedName>
        <fullName evidence="10">LTA synthase family protein</fullName>
    </submittedName>
</protein>
<dbReference type="SUPFAM" id="SSF53649">
    <property type="entry name" value="Alkaline phosphatase-like"/>
    <property type="match status" value="1"/>
</dbReference>
<dbReference type="EMBL" id="CP038462">
    <property type="protein sequence ID" value="QCC76966.1"/>
    <property type="molecule type" value="Genomic_DNA"/>
</dbReference>
<evidence type="ECO:0000313" key="12">
    <source>
        <dbReference type="Proteomes" id="UP000630594"/>
    </source>
</evidence>
<evidence type="ECO:0000256" key="5">
    <source>
        <dbReference type="ARBA" id="ARBA00022989"/>
    </source>
</evidence>
<reference evidence="12" key="3">
    <citation type="journal article" date="2019" name="Int. J. Syst. Evol. Microbiol.">
        <title>The Global Catalogue of Microorganisms (GCM) 10K type strain sequencing project: providing services to taxonomists for standard genome sequencing and annotation.</title>
        <authorList>
            <consortium name="The Broad Institute Genomics Platform"/>
            <consortium name="The Broad Institute Genome Sequencing Center for Infectious Disease"/>
            <person name="Wu L."/>
            <person name="Ma J."/>
        </authorList>
    </citation>
    <scope>NUCLEOTIDE SEQUENCE [LARGE SCALE GENOMIC DNA]</scope>
    <source>
        <strain evidence="12">CCM 7403</strain>
    </source>
</reference>
<evidence type="ECO:0000256" key="3">
    <source>
        <dbReference type="ARBA" id="ARBA00022475"/>
    </source>
</evidence>